<dbReference type="Proteomes" id="UP000275772">
    <property type="component" value="Unassembled WGS sequence"/>
</dbReference>
<sequence>MVSTPIKKRYYLQLGRILVRVIFDRRGNRKRGRIVMRANNFLSSNCCSGGLLKRPEKNFGPDAWSLRCVQASRVVSWISCRKC</sequence>
<gene>
    <name evidence="1" type="ORF">BLGHR1_11905</name>
</gene>
<organism evidence="1 2">
    <name type="scientific">Blumeria hordei</name>
    <name type="common">Barley powdery mildew</name>
    <name type="synonym">Blumeria graminis f. sp. hordei</name>
    <dbReference type="NCBI Taxonomy" id="2867405"/>
    <lineage>
        <taxon>Eukaryota</taxon>
        <taxon>Fungi</taxon>
        <taxon>Dikarya</taxon>
        <taxon>Ascomycota</taxon>
        <taxon>Pezizomycotina</taxon>
        <taxon>Leotiomycetes</taxon>
        <taxon>Erysiphales</taxon>
        <taxon>Erysiphaceae</taxon>
        <taxon>Blumeria</taxon>
    </lineage>
</organism>
<accession>A0A383UP71</accession>
<dbReference type="EMBL" id="UNSH01000036">
    <property type="protein sequence ID" value="SZF01150.1"/>
    <property type="molecule type" value="Genomic_DNA"/>
</dbReference>
<protein>
    <submittedName>
        <fullName evidence="1">Uncharacterized protein</fullName>
    </submittedName>
</protein>
<evidence type="ECO:0000313" key="1">
    <source>
        <dbReference type="EMBL" id="SZF01150.1"/>
    </source>
</evidence>
<dbReference type="AlphaFoldDB" id="A0A383UP71"/>
<proteinExistence type="predicted"/>
<reference evidence="1 2" key="1">
    <citation type="submission" date="2017-11" db="EMBL/GenBank/DDBJ databases">
        <authorList>
            <person name="Kracher B."/>
        </authorList>
    </citation>
    <scope>NUCLEOTIDE SEQUENCE [LARGE SCALE GENOMIC DNA]</scope>
    <source>
        <strain evidence="1 2">RACE1</strain>
    </source>
</reference>
<evidence type="ECO:0000313" key="2">
    <source>
        <dbReference type="Proteomes" id="UP000275772"/>
    </source>
</evidence>
<dbReference type="VEuPathDB" id="FungiDB:BLGHR1_11905"/>
<name>A0A383UP71_BLUHO</name>